<reference evidence="12" key="1">
    <citation type="submission" date="2022-07" db="EMBL/GenBank/DDBJ databases">
        <title>Chromosome-level genome of Muraenolepis orangiensis.</title>
        <authorList>
            <person name="Kim J."/>
        </authorList>
    </citation>
    <scope>NUCLEOTIDE SEQUENCE</scope>
    <source>
        <strain evidence="12">KU_S4_2022</strain>
        <tissue evidence="12">Muscle</tissue>
    </source>
</reference>
<evidence type="ECO:0000313" key="12">
    <source>
        <dbReference type="EMBL" id="KAJ3587385.1"/>
    </source>
</evidence>
<evidence type="ECO:0000256" key="11">
    <source>
        <dbReference type="SAM" id="MobiDB-lite"/>
    </source>
</evidence>
<evidence type="ECO:0000256" key="3">
    <source>
        <dbReference type="ARBA" id="ARBA00010440"/>
    </source>
</evidence>
<dbReference type="EMBL" id="JANIIK010000116">
    <property type="protein sequence ID" value="KAJ3587385.1"/>
    <property type="molecule type" value="Genomic_DNA"/>
</dbReference>
<evidence type="ECO:0000256" key="10">
    <source>
        <dbReference type="SAM" id="Coils"/>
    </source>
</evidence>
<evidence type="ECO:0000256" key="5">
    <source>
        <dbReference type="ARBA" id="ARBA00022454"/>
    </source>
</evidence>
<comment type="caution">
    <text evidence="12">The sequence shown here is derived from an EMBL/GenBank/DDBJ whole genome shotgun (WGS) entry which is preliminary data.</text>
</comment>
<dbReference type="AlphaFoldDB" id="A0A9Q0DEZ4"/>
<dbReference type="InterPro" id="IPR025214">
    <property type="entry name" value="CENP-U"/>
</dbReference>
<feature type="compositionally biased region" description="Polar residues" evidence="11">
    <location>
        <begin position="67"/>
        <end position="82"/>
    </location>
</feature>
<name>A0A9Q0DEZ4_9TELE</name>
<keyword evidence="6 10" id="KW-0175">Coiled coil</keyword>
<evidence type="ECO:0000256" key="1">
    <source>
        <dbReference type="ARBA" id="ARBA00004123"/>
    </source>
</evidence>
<dbReference type="OrthoDB" id="8959258at2759"/>
<dbReference type="Proteomes" id="UP001148018">
    <property type="component" value="Unassembled WGS sequence"/>
</dbReference>
<keyword evidence="13" id="KW-1185">Reference proteome</keyword>
<organism evidence="12 13">
    <name type="scientific">Muraenolepis orangiensis</name>
    <name type="common">Patagonian moray cod</name>
    <dbReference type="NCBI Taxonomy" id="630683"/>
    <lineage>
        <taxon>Eukaryota</taxon>
        <taxon>Metazoa</taxon>
        <taxon>Chordata</taxon>
        <taxon>Craniata</taxon>
        <taxon>Vertebrata</taxon>
        <taxon>Euteleostomi</taxon>
        <taxon>Actinopterygii</taxon>
        <taxon>Neopterygii</taxon>
        <taxon>Teleostei</taxon>
        <taxon>Neoteleostei</taxon>
        <taxon>Acanthomorphata</taxon>
        <taxon>Zeiogadaria</taxon>
        <taxon>Gadariae</taxon>
        <taxon>Gadiformes</taxon>
        <taxon>Muraenolepidoidei</taxon>
        <taxon>Muraenolepididae</taxon>
        <taxon>Muraenolepis</taxon>
    </lineage>
</organism>
<feature type="compositionally biased region" description="Basic and acidic residues" evidence="11">
    <location>
        <begin position="53"/>
        <end position="66"/>
    </location>
</feature>
<dbReference type="GO" id="GO:0000775">
    <property type="term" value="C:chromosome, centromeric region"/>
    <property type="evidence" value="ECO:0007669"/>
    <property type="project" value="UniProtKB-SubCell"/>
</dbReference>
<comment type="subcellular location">
    <subcellularLocation>
        <location evidence="2">Chromosome</location>
        <location evidence="2">Centromere</location>
    </subcellularLocation>
    <subcellularLocation>
        <location evidence="1">Nucleus</location>
    </subcellularLocation>
</comment>
<evidence type="ECO:0000256" key="2">
    <source>
        <dbReference type="ARBA" id="ARBA00004584"/>
    </source>
</evidence>
<evidence type="ECO:0000256" key="4">
    <source>
        <dbReference type="ARBA" id="ARBA00016402"/>
    </source>
</evidence>
<feature type="coiled-coil region" evidence="10">
    <location>
        <begin position="186"/>
        <end position="213"/>
    </location>
</feature>
<sequence length="297" mass="33393">METVQRDSWELSSIERPSVLDGEHQSYGAKQSPPRNSMDAGGARMMGRKRKSVHETKAAGLEKDSQRGSTSANRKSSSSQTPSPGPKRARTGKSADRQQRLARKSSSSDEGQRGSPQARRGPESSSVLDSFLSLCNAYKESVESKGVGRAIDAFYSKLEEQLTEMITTSKELRVVKRDNARVNLLIKKKRHKLLEAKYELVRAKQQVGALQKEELETGRRLADLRRGRTFLHGIRDLHTQYLAHRRAHPTEIEQYGASSLPALLLETKSVLRAEDNLHKINKRLEDNLQFRHGEPTI</sequence>
<evidence type="ECO:0000313" key="13">
    <source>
        <dbReference type="Proteomes" id="UP001148018"/>
    </source>
</evidence>
<evidence type="ECO:0000256" key="7">
    <source>
        <dbReference type="ARBA" id="ARBA00023242"/>
    </source>
</evidence>
<proteinExistence type="inferred from homology"/>
<keyword evidence="7" id="KW-0539">Nucleus</keyword>
<dbReference type="GO" id="GO:0005634">
    <property type="term" value="C:nucleus"/>
    <property type="evidence" value="ECO:0007669"/>
    <property type="project" value="UniProtKB-SubCell"/>
</dbReference>
<keyword evidence="8" id="KW-0137">Centromere</keyword>
<dbReference type="PANTHER" id="PTHR32222">
    <property type="entry name" value="CENTROMERE PROTEIN U"/>
    <property type="match status" value="1"/>
</dbReference>
<keyword evidence="5" id="KW-0158">Chromosome</keyword>
<dbReference type="Pfam" id="PF13097">
    <property type="entry name" value="CENP-U"/>
    <property type="match status" value="1"/>
</dbReference>
<gene>
    <name evidence="12" type="ORF">NHX12_010983</name>
</gene>
<evidence type="ECO:0000256" key="9">
    <source>
        <dbReference type="ARBA" id="ARBA00031456"/>
    </source>
</evidence>
<comment type="similarity">
    <text evidence="3">Belongs to the CENP-U/AME1 family.</text>
</comment>
<evidence type="ECO:0000256" key="8">
    <source>
        <dbReference type="ARBA" id="ARBA00023328"/>
    </source>
</evidence>
<feature type="region of interest" description="Disordered" evidence="11">
    <location>
        <begin position="1"/>
        <end position="125"/>
    </location>
</feature>
<evidence type="ECO:0000256" key="6">
    <source>
        <dbReference type="ARBA" id="ARBA00023054"/>
    </source>
</evidence>
<protein>
    <recommendedName>
        <fullName evidence="4">Centromere protein U</fullName>
    </recommendedName>
    <alternativeName>
        <fullName evidence="9">MLF1-interacting protein</fullName>
    </alternativeName>
</protein>
<dbReference type="PANTHER" id="PTHR32222:SF1">
    <property type="entry name" value="CENTROMERE PROTEIN U"/>
    <property type="match status" value="1"/>
</dbReference>
<accession>A0A9Q0DEZ4</accession>